<evidence type="ECO:0000313" key="3">
    <source>
        <dbReference type="Proteomes" id="UP001321542"/>
    </source>
</evidence>
<proteinExistence type="predicted"/>
<evidence type="ECO:0000313" key="2">
    <source>
        <dbReference type="EMBL" id="BBC33937.1"/>
    </source>
</evidence>
<dbReference type="Proteomes" id="UP001321542">
    <property type="component" value="Chromosome"/>
</dbReference>
<name>A0ABN5VKN1_9ACTN</name>
<accession>A0ABN5VKN1</accession>
<feature type="compositionally biased region" description="Pro residues" evidence="1">
    <location>
        <begin position="79"/>
        <end position="88"/>
    </location>
</feature>
<dbReference type="EMBL" id="AP018448">
    <property type="protein sequence ID" value="BBC33937.1"/>
    <property type="molecule type" value="Genomic_DNA"/>
</dbReference>
<sequence>MGAARTITPELKETGALTVSADLSTAEGVTALLDSALTELGGIDLLVKTSEAEKPSPGSSRPMTPSGPASSTSTCSAPSAPPGPHCPA</sequence>
<organism evidence="2 3">
    <name type="scientific">Streptomyces graminofaciens</name>
    <dbReference type="NCBI Taxonomy" id="68212"/>
    <lineage>
        <taxon>Bacteria</taxon>
        <taxon>Bacillati</taxon>
        <taxon>Actinomycetota</taxon>
        <taxon>Actinomycetes</taxon>
        <taxon>Kitasatosporales</taxon>
        <taxon>Streptomycetaceae</taxon>
        <taxon>Streptomyces</taxon>
    </lineage>
</organism>
<gene>
    <name evidence="2" type="ORF">SGFS_052310</name>
</gene>
<feature type="region of interest" description="Disordered" evidence="1">
    <location>
        <begin position="49"/>
        <end position="88"/>
    </location>
</feature>
<protein>
    <submittedName>
        <fullName evidence="2">Uncharacterized protein</fullName>
    </submittedName>
</protein>
<keyword evidence="3" id="KW-1185">Reference proteome</keyword>
<feature type="compositionally biased region" description="Low complexity" evidence="1">
    <location>
        <begin position="64"/>
        <end position="78"/>
    </location>
</feature>
<reference evidence="2 3" key="1">
    <citation type="journal article" date="2010" name="ChemBioChem">
        <title>Cloning and characterization of the biosynthetic gene cluster of 16-membered macrolide antibiotic FD-891: involvement of a dual functional cytochrome P450 monooxygenase catalyzing epoxidation and hydroxylation.</title>
        <authorList>
            <person name="Kudo F."/>
            <person name="Motegi A."/>
            <person name="Mizoue K."/>
            <person name="Eguchi T."/>
        </authorList>
    </citation>
    <scope>NUCLEOTIDE SEQUENCE [LARGE SCALE GENOMIC DNA]</scope>
    <source>
        <strain evidence="2 3">A-8890</strain>
    </source>
</reference>
<reference evidence="2 3" key="2">
    <citation type="journal article" date="2023" name="ChemBioChem">
        <title>Acyltransferase Domain Exchange between Two Independent Type I Polyketide Synthases in the Same Producer Strain of Macrolide Antibiotics.</title>
        <authorList>
            <person name="Kudo F."/>
            <person name="Kishikawa K."/>
            <person name="Tsuboi K."/>
            <person name="Kido T."/>
            <person name="Usui T."/>
            <person name="Hashimoto J."/>
            <person name="Shin-Ya K."/>
            <person name="Miyanaga A."/>
            <person name="Eguchi T."/>
        </authorList>
    </citation>
    <scope>NUCLEOTIDE SEQUENCE [LARGE SCALE GENOMIC DNA]</scope>
    <source>
        <strain evidence="2 3">A-8890</strain>
    </source>
</reference>
<evidence type="ECO:0000256" key="1">
    <source>
        <dbReference type="SAM" id="MobiDB-lite"/>
    </source>
</evidence>